<feature type="signal peptide" evidence="1">
    <location>
        <begin position="1"/>
        <end position="27"/>
    </location>
</feature>
<dbReference type="AlphaFoldDB" id="A0A4P9Y230"/>
<organism evidence="2 3">
    <name type="scientific">Piptocephalis cylindrospora</name>
    <dbReference type="NCBI Taxonomy" id="1907219"/>
    <lineage>
        <taxon>Eukaryota</taxon>
        <taxon>Fungi</taxon>
        <taxon>Fungi incertae sedis</taxon>
        <taxon>Zoopagomycota</taxon>
        <taxon>Zoopagomycotina</taxon>
        <taxon>Zoopagomycetes</taxon>
        <taxon>Zoopagales</taxon>
        <taxon>Piptocephalidaceae</taxon>
        <taxon>Piptocephalis</taxon>
    </lineage>
</organism>
<accession>A0A4P9Y230</accession>
<evidence type="ECO:0000313" key="2">
    <source>
        <dbReference type="EMBL" id="RKP12877.1"/>
    </source>
</evidence>
<proteinExistence type="predicted"/>
<protein>
    <submittedName>
        <fullName evidence="2">Uncharacterized protein</fullName>
    </submittedName>
</protein>
<dbReference type="Proteomes" id="UP000267251">
    <property type="component" value="Unassembled WGS sequence"/>
</dbReference>
<dbReference type="EMBL" id="KZ988175">
    <property type="protein sequence ID" value="RKP12877.1"/>
    <property type="molecule type" value="Genomic_DNA"/>
</dbReference>
<evidence type="ECO:0000256" key="1">
    <source>
        <dbReference type="SAM" id="SignalP"/>
    </source>
</evidence>
<reference evidence="3" key="1">
    <citation type="journal article" date="2018" name="Nat. Microbiol.">
        <title>Leveraging single-cell genomics to expand the fungal tree of life.</title>
        <authorList>
            <person name="Ahrendt S.R."/>
            <person name="Quandt C.A."/>
            <person name="Ciobanu D."/>
            <person name="Clum A."/>
            <person name="Salamov A."/>
            <person name="Andreopoulos B."/>
            <person name="Cheng J.F."/>
            <person name="Woyke T."/>
            <person name="Pelin A."/>
            <person name="Henrissat B."/>
            <person name="Reynolds N.K."/>
            <person name="Benny G.L."/>
            <person name="Smith M.E."/>
            <person name="James T.Y."/>
            <person name="Grigoriev I.V."/>
        </authorList>
    </citation>
    <scope>NUCLEOTIDE SEQUENCE [LARGE SCALE GENOMIC DNA]</scope>
</reference>
<feature type="chain" id="PRO_5020646141" evidence="1">
    <location>
        <begin position="28"/>
        <end position="428"/>
    </location>
</feature>
<keyword evidence="3" id="KW-1185">Reference proteome</keyword>
<evidence type="ECO:0000313" key="3">
    <source>
        <dbReference type="Proteomes" id="UP000267251"/>
    </source>
</evidence>
<gene>
    <name evidence="2" type="ORF">BJ684DRAFT_20600</name>
</gene>
<sequence length="428" mass="48080">MRSPALLGLTTSTFLLLGMTCIPGVFSTPKPHILDQPLKHPRISEADKKQQRNAVKGLIRSLGHYPQSDTASKDAPLTLGQAFAEFSHAIWDVPPSKACIAAEEPDRSISLHIQSIGTKVIPADDFALLKTVCTLYAYPSVPTPGISPAHLYLSRNAQQRLVFNYWYLLFPHDCNTPQKLRGCIHGKFPYLMELSKPKTSNHFDEKLERYDAFLYSITLSQEASASLKKVIMAWNKFNKGIMYDDLVNPSLLVSHSYSSTQSTNALETPATLQANLNGRVLLGLTPVQEPLGTKRVNRMQEQCIWSYLNLRKALKPLYNAPIPEKLNPKESTSGVFHFVKNTFGWTEHSGRSLLDNVTQEELIQSARSHLLTPWQILLWTHRTLHPNHPPHPHHDHPQWSQALEVMCHDSEKGCNEAISKAFKASSSQ</sequence>
<keyword evidence="1" id="KW-0732">Signal</keyword>
<name>A0A4P9Y230_9FUNG</name>